<sequence length="176" mass="20213">MTTNISESLNSAMLKARELPICSMLRNEVDYQVTDFTKTIEGILKEQIELSRSMKVNPVNNMNYQVIDGTSQYVIYLPMKWMSATPRRDHVATACRLHWGLLNNASIMTSTSTSTDGPLYKINHSHHFYALDIFLEYEGDDDDIVKLALVYFIELSLFGKDRRTKVDISFFKIADD</sequence>
<evidence type="ECO:0000313" key="1">
    <source>
        <dbReference type="EnsemblPlants" id="MELO3C034593.2.1"/>
    </source>
</evidence>
<dbReference type="EnsemblPlants" id="MELO3C034593.2.1">
    <property type="protein sequence ID" value="MELO3C034593.2.1"/>
    <property type="gene ID" value="MELO3C034593.2"/>
</dbReference>
<protein>
    <submittedName>
        <fullName evidence="1">Uncharacterized protein</fullName>
    </submittedName>
</protein>
<proteinExistence type="predicted"/>
<dbReference type="Gramene" id="MELO3C034593.2.1">
    <property type="protein sequence ID" value="MELO3C034593.2.1"/>
    <property type="gene ID" value="MELO3C034593.2"/>
</dbReference>
<accession>A0A9I9EJH5</accession>
<reference evidence="1" key="1">
    <citation type="submission" date="2023-03" db="UniProtKB">
        <authorList>
            <consortium name="EnsemblPlants"/>
        </authorList>
    </citation>
    <scope>IDENTIFICATION</scope>
</reference>
<name>A0A9I9EJH5_CUCME</name>
<dbReference type="AlphaFoldDB" id="A0A9I9EJH5"/>
<organism evidence="1">
    <name type="scientific">Cucumis melo</name>
    <name type="common">Muskmelon</name>
    <dbReference type="NCBI Taxonomy" id="3656"/>
    <lineage>
        <taxon>Eukaryota</taxon>
        <taxon>Viridiplantae</taxon>
        <taxon>Streptophyta</taxon>
        <taxon>Embryophyta</taxon>
        <taxon>Tracheophyta</taxon>
        <taxon>Spermatophyta</taxon>
        <taxon>Magnoliopsida</taxon>
        <taxon>eudicotyledons</taxon>
        <taxon>Gunneridae</taxon>
        <taxon>Pentapetalae</taxon>
        <taxon>rosids</taxon>
        <taxon>fabids</taxon>
        <taxon>Cucurbitales</taxon>
        <taxon>Cucurbitaceae</taxon>
        <taxon>Benincaseae</taxon>
        <taxon>Cucumis</taxon>
    </lineage>
</organism>